<dbReference type="KEGG" id="dmm:dnm_010050"/>
<name>A0A975GKQ8_9BACT</name>
<accession>A0A975GKQ8</accession>
<protein>
    <submittedName>
        <fullName evidence="1">Uncharacterized protein</fullName>
    </submittedName>
</protein>
<keyword evidence="2" id="KW-1185">Reference proteome</keyword>
<dbReference type="Proteomes" id="UP000663722">
    <property type="component" value="Chromosome"/>
</dbReference>
<dbReference type="EMBL" id="CP061800">
    <property type="protein sequence ID" value="QTA85001.1"/>
    <property type="molecule type" value="Genomic_DNA"/>
</dbReference>
<proteinExistence type="predicted"/>
<sequence>MAYFPQLQLITRKTDMSVAYKFINKDNLIALNEVLCNAKIYYEIYSV</sequence>
<reference evidence="1" key="1">
    <citation type="journal article" date="2021" name="Microb. Physiol.">
        <title>Proteogenomic Insights into the Physiology of Marine, Sulfate-Reducing, Filamentous Desulfonema limicola and Desulfonema magnum.</title>
        <authorList>
            <person name="Schnaars V."/>
            <person name="Wohlbrand L."/>
            <person name="Scheve S."/>
            <person name="Hinrichs C."/>
            <person name="Reinhardt R."/>
            <person name="Rabus R."/>
        </authorList>
    </citation>
    <scope>NUCLEOTIDE SEQUENCE</scope>
    <source>
        <strain evidence="1">4be13</strain>
    </source>
</reference>
<evidence type="ECO:0000313" key="2">
    <source>
        <dbReference type="Proteomes" id="UP000663722"/>
    </source>
</evidence>
<evidence type="ECO:0000313" key="1">
    <source>
        <dbReference type="EMBL" id="QTA85001.1"/>
    </source>
</evidence>
<organism evidence="1 2">
    <name type="scientific">Desulfonema magnum</name>
    <dbReference type="NCBI Taxonomy" id="45655"/>
    <lineage>
        <taxon>Bacteria</taxon>
        <taxon>Pseudomonadati</taxon>
        <taxon>Thermodesulfobacteriota</taxon>
        <taxon>Desulfobacteria</taxon>
        <taxon>Desulfobacterales</taxon>
        <taxon>Desulfococcaceae</taxon>
        <taxon>Desulfonema</taxon>
    </lineage>
</organism>
<dbReference type="AlphaFoldDB" id="A0A975GKQ8"/>
<gene>
    <name evidence="1" type="ORF">dnm_010050</name>
</gene>